<dbReference type="eggNOG" id="COG1397">
    <property type="taxonomic scope" value="Bacteria"/>
</dbReference>
<name>A0A135YMG6_9FIRM</name>
<dbReference type="EMBL" id="LSQZ01000087">
    <property type="protein sequence ID" value="KXI10592.1"/>
    <property type="molecule type" value="Genomic_DNA"/>
</dbReference>
<reference evidence="1 2" key="1">
    <citation type="submission" date="2016-02" db="EMBL/GenBank/DDBJ databases">
        <authorList>
            <person name="Wen L."/>
            <person name="He K."/>
            <person name="Yang H."/>
        </authorList>
    </citation>
    <scope>NUCLEOTIDE SEQUENCE [LARGE SCALE GENOMIC DNA]</scope>
    <source>
        <strain evidence="1 2">MJR8628A</strain>
    </source>
</reference>
<evidence type="ECO:0000313" key="1">
    <source>
        <dbReference type="EMBL" id="KXI10592.1"/>
    </source>
</evidence>
<organism evidence="1 2">
    <name type="scientific">Peptostreptococcus anaerobius</name>
    <dbReference type="NCBI Taxonomy" id="1261"/>
    <lineage>
        <taxon>Bacteria</taxon>
        <taxon>Bacillati</taxon>
        <taxon>Bacillota</taxon>
        <taxon>Clostridia</taxon>
        <taxon>Peptostreptococcales</taxon>
        <taxon>Peptostreptococcaceae</taxon>
        <taxon>Peptostreptococcus</taxon>
    </lineage>
</organism>
<gene>
    <name evidence="1" type="ORF">HMPREF3195_01712</name>
</gene>
<dbReference type="PATRIC" id="fig|1261.5.peg.1717"/>
<accession>A0A135YMG6</accession>
<comment type="caution">
    <text evidence="1">The sequence shown here is derived from an EMBL/GenBank/DDBJ whole genome shotgun (WGS) entry which is preliminary data.</text>
</comment>
<sequence>MKNNLLVFGIKDKIYNSVFIMRGGKMLNDRVKNIIRSSYLSAFDGGTREISYLILIGTKIISGNKSNDANSVDIDRLYDELVYYKYYSSMTDIYLLNFTLPLILTSRAYGLYQDQVIDLLGKVTKFYKQEYRKYDYILDQYIYDSLYRYTLMNSKFDILEFLYVIKEKLLIFNPYKENKKENIGLQVRKIKYIDDLHSLISYFEIGEERYQKEIKLNSSFLTLLREAYDGDGIIVDMGLESVKNVITNLLYIEDKNYKMEENIKYKDVLNMKEFTKDRYNVREDISGLDLRFIQSMADYCIRLRNNEINSIKYRDIYKQKSSPKKLLEYGVGDVFMDPVLNRSQVLTKEYKNQLCEMKIKTKTGIYGFVFRGKGD</sequence>
<dbReference type="AlphaFoldDB" id="A0A135YMG6"/>
<proteinExistence type="predicted"/>
<dbReference type="STRING" id="1261.HMPREF3195_01712"/>
<evidence type="ECO:0000313" key="2">
    <source>
        <dbReference type="Proteomes" id="UP000070326"/>
    </source>
</evidence>
<dbReference type="Proteomes" id="UP000070326">
    <property type="component" value="Unassembled WGS sequence"/>
</dbReference>
<protein>
    <submittedName>
        <fullName evidence="1">Uncharacterized protein</fullName>
    </submittedName>
</protein>